<dbReference type="AlphaFoldDB" id="A0A5J4VL87"/>
<comment type="caution">
    <text evidence="2">The sequence shown here is derived from an EMBL/GenBank/DDBJ whole genome shotgun (WGS) entry which is preliminary data.</text>
</comment>
<feature type="compositionally biased region" description="Polar residues" evidence="1">
    <location>
        <begin position="123"/>
        <end position="151"/>
    </location>
</feature>
<dbReference type="Proteomes" id="UP000324800">
    <property type="component" value="Unassembled WGS sequence"/>
</dbReference>
<reference evidence="2 3" key="1">
    <citation type="submission" date="2019-03" db="EMBL/GenBank/DDBJ databases">
        <title>Single cell metagenomics reveals metabolic interactions within the superorganism composed of flagellate Streblomastix strix and complex community of Bacteroidetes bacteria on its surface.</title>
        <authorList>
            <person name="Treitli S.C."/>
            <person name="Kolisko M."/>
            <person name="Husnik F."/>
            <person name="Keeling P."/>
            <person name="Hampl V."/>
        </authorList>
    </citation>
    <scope>NUCLEOTIDE SEQUENCE [LARGE SCALE GENOMIC DNA]</scope>
    <source>
        <strain evidence="2">ST1C</strain>
    </source>
</reference>
<dbReference type="EMBL" id="SNRW01006297">
    <property type="protein sequence ID" value="KAA6383342.1"/>
    <property type="molecule type" value="Genomic_DNA"/>
</dbReference>
<sequence>MRNTHSYKNSNPKNNTTKHSIPSVQSPQANSPSLKTPSNISDSTTTNNNQEIDLYATIGHKSLNQQENATKFPPGYKRTSDVQPIDNPIITNEFINVHTPPISQVKPSDNEYTSKIMPLPPGQLNSNTCFSQQDNTTENNNQSDRAQVQNQGGHGSRTPPHIESVSRQPTESKKTPSPPHNGNIQLKDSNTKPEQQSSIMTSSKLPIPQSFGVSRRDSLKKK</sequence>
<protein>
    <submittedName>
        <fullName evidence="2">Uncharacterized protein</fullName>
    </submittedName>
</protein>
<evidence type="ECO:0000313" key="3">
    <source>
        <dbReference type="Proteomes" id="UP000324800"/>
    </source>
</evidence>
<name>A0A5J4VL87_9EUKA</name>
<feature type="region of interest" description="Disordered" evidence="1">
    <location>
        <begin position="100"/>
        <end position="222"/>
    </location>
</feature>
<accession>A0A5J4VL87</accession>
<gene>
    <name evidence="2" type="ORF">EZS28_021131</name>
</gene>
<evidence type="ECO:0000256" key="1">
    <source>
        <dbReference type="SAM" id="MobiDB-lite"/>
    </source>
</evidence>
<feature type="compositionally biased region" description="Polar residues" evidence="1">
    <location>
        <begin position="1"/>
        <end position="35"/>
    </location>
</feature>
<proteinExistence type="predicted"/>
<organism evidence="2 3">
    <name type="scientific">Streblomastix strix</name>
    <dbReference type="NCBI Taxonomy" id="222440"/>
    <lineage>
        <taxon>Eukaryota</taxon>
        <taxon>Metamonada</taxon>
        <taxon>Preaxostyla</taxon>
        <taxon>Oxymonadida</taxon>
        <taxon>Streblomastigidae</taxon>
        <taxon>Streblomastix</taxon>
    </lineage>
</organism>
<feature type="region of interest" description="Disordered" evidence="1">
    <location>
        <begin position="1"/>
        <end position="53"/>
    </location>
</feature>
<feature type="compositionally biased region" description="Polar residues" evidence="1">
    <location>
        <begin position="180"/>
        <end position="204"/>
    </location>
</feature>
<feature type="compositionally biased region" description="Polar residues" evidence="1">
    <location>
        <begin position="101"/>
        <end position="113"/>
    </location>
</feature>
<evidence type="ECO:0000313" key="2">
    <source>
        <dbReference type="EMBL" id="KAA6383342.1"/>
    </source>
</evidence>
<feature type="compositionally biased region" description="Low complexity" evidence="1">
    <location>
        <begin position="36"/>
        <end position="49"/>
    </location>
</feature>